<name>A0A0S2LYS7_9MICC</name>
<gene>
    <name evidence="1" type="ORF">AS189_09360</name>
</gene>
<dbReference type="EMBL" id="CP013200">
    <property type="protein sequence ID" value="ALO66661.1"/>
    <property type="molecule type" value="Genomic_DNA"/>
</dbReference>
<dbReference type="Pfam" id="PF18143">
    <property type="entry name" value="HAD_SAK_2"/>
    <property type="match status" value="1"/>
</dbReference>
<protein>
    <submittedName>
        <fullName evidence="1">Uncharacterized protein</fullName>
    </submittedName>
</protein>
<organism evidence="1 2">
    <name type="scientific">Arthrobacter alpinus</name>
    <dbReference type="NCBI Taxonomy" id="656366"/>
    <lineage>
        <taxon>Bacteria</taxon>
        <taxon>Bacillati</taxon>
        <taxon>Actinomycetota</taxon>
        <taxon>Actinomycetes</taxon>
        <taxon>Micrococcales</taxon>
        <taxon>Micrococcaceae</taxon>
        <taxon>Arthrobacter</taxon>
    </lineage>
</organism>
<dbReference type="AlphaFoldDB" id="A0A0S2LYS7"/>
<reference evidence="1 2" key="2">
    <citation type="journal article" date="2016" name="J. Biotechnol.">
        <title>Complete genome sequence of Arthrobacter alpinus ERGS4:06, a yellow pigmented bacterium tolerant to cold and radiations isolated from Sikkim Himalaya.</title>
        <authorList>
            <person name="Kumar R."/>
            <person name="Singh D."/>
            <person name="Swarnkar M.K."/>
            <person name="Singh A.K."/>
            <person name="Kumar S."/>
        </authorList>
    </citation>
    <scope>NUCLEOTIDE SEQUENCE [LARGE SCALE GENOMIC DNA]</scope>
    <source>
        <strain evidence="1 2">ERGS4:06</strain>
    </source>
</reference>
<reference evidence="2" key="1">
    <citation type="submission" date="2015-11" db="EMBL/GenBank/DDBJ databases">
        <authorList>
            <person name="Kumar R."/>
            <person name="Singh D."/>
            <person name="Swarnkar M.K."/>
            <person name="Singh A.K."/>
            <person name="Kumar S."/>
        </authorList>
    </citation>
    <scope>NUCLEOTIDE SEQUENCE [LARGE SCALE GENOMIC DNA]</scope>
    <source>
        <strain evidence="2">ERGS4:06</strain>
    </source>
</reference>
<dbReference type="OrthoDB" id="5124141at2"/>
<proteinExistence type="predicted"/>
<accession>A0A0S2LYS7</accession>
<evidence type="ECO:0000313" key="1">
    <source>
        <dbReference type="EMBL" id="ALO66661.1"/>
    </source>
</evidence>
<dbReference type="Proteomes" id="UP000059574">
    <property type="component" value="Chromosome"/>
</dbReference>
<dbReference type="RefSeq" id="WP_062287911.1">
    <property type="nucleotide sequence ID" value="NZ_CP013200.1"/>
</dbReference>
<evidence type="ECO:0000313" key="2">
    <source>
        <dbReference type="Proteomes" id="UP000059574"/>
    </source>
</evidence>
<sequence>MKVIIFLDVDGVIDPRILRGGSNYGDELEFVVDSRIAESIQRISKAADIVWLTAWPYDQVASLGAQMGVESRIISLGSQNIYHSNTAIKSNEISSWLNRRWVMERLYWDAIVWVDDELGPKEANWAEFQIQPTLLVPIRPKSGLAIKHVQNILEFCAGFK</sequence>